<evidence type="ECO:0000256" key="2">
    <source>
        <dbReference type="ARBA" id="ARBA00023002"/>
    </source>
</evidence>
<organism evidence="6 7">
    <name type="scientific">Pseudooceanicola sediminis</name>
    <dbReference type="NCBI Taxonomy" id="2211117"/>
    <lineage>
        <taxon>Bacteria</taxon>
        <taxon>Pseudomonadati</taxon>
        <taxon>Pseudomonadota</taxon>
        <taxon>Alphaproteobacteria</taxon>
        <taxon>Rhodobacterales</taxon>
        <taxon>Paracoccaceae</taxon>
        <taxon>Pseudooceanicola</taxon>
    </lineage>
</organism>
<evidence type="ECO:0000256" key="4">
    <source>
        <dbReference type="RuleBase" id="RU003345"/>
    </source>
</evidence>
<sequence length="480" mass="50276">MQDRTRFFIGGAWVTPVSVTRLDVENPATEEVIAEITLASRDDVDAAVAAAKAAGPAWAATPVAERIAILKRLLAVTEARLDDLAAVISAEMGAPISMARSDQAAVGTGHLEGFLEALETYAWSEGLPNGDRVVKEPVGVCALVTPWNWPLNQVTLKVLPALAAGCTCVLKPSELTPLSAMLYAELLDEAGVPPGVFNLINGTGPVAGATLSRHPGVRLISFTGSTRAGVEVAQAAAPTVKRVALELGGKSPNLIFADCGDALETRVRASVAECFLNTGQSCDAPTRMLVEARVYDRVCDIARTEAEATQVGDPSRPGDHIGPLASGVQWQRVQGHIACALADGARLLAGGEGIPDGQDRGHFARPTVFADVTPRMAIWRDEVFGPVLAITPFADEAEAIALANDTEYGLAAYVQTGDRARALRLCAALHAGMVHVNGQGLGWGSPFGGYGLSGKGREGGAHGLDEFVEIKTISLPDAWR</sequence>
<dbReference type="FunFam" id="3.40.605.10:FF:000007">
    <property type="entry name" value="NAD/NADP-dependent betaine aldehyde dehydrogenase"/>
    <property type="match status" value="1"/>
</dbReference>
<evidence type="ECO:0000313" key="6">
    <source>
        <dbReference type="EMBL" id="RII39863.1"/>
    </source>
</evidence>
<evidence type="ECO:0000256" key="3">
    <source>
        <dbReference type="PROSITE-ProRule" id="PRU10007"/>
    </source>
</evidence>
<dbReference type="InterPro" id="IPR016163">
    <property type="entry name" value="Ald_DH_C"/>
</dbReference>
<dbReference type="Proteomes" id="UP000265848">
    <property type="component" value="Unassembled WGS sequence"/>
</dbReference>
<keyword evidence="2 4" id="KW-0560">Oxidoreductase</keyword>
<gene>
    <name evidence="6" type="ORF">DL237_03935</name>
</gene>
<evidence type="ECO:0000313" key="7">
    <source>
        <dbReference type="Proteomes" id="UP000265848"/>
    </source>
</evidence>
<dbReference type="Pfam" id="PF00171">
    <property type="entry name" value="Aldedh"/>
    <property type="match status" value="1"/>
</dbReference>
<dbReference type="InterPro" id="IPR016162">
    <property type="entry name" value="Ald_DH_N"/>
</dbReference>
<comment type="similarity">
    <text evidence="1 4">Belongs to the aldehyde dehydrogenase family.</text>
</comment>
<dbReference type="GO" id="GO:0016620">
    <property type="term" value="F:oxidoreductase activity, acting on the aldehyde or oxo group of donors, NAD or NADP as acceptor"/>
    <property type="evidence" value="ECO:0007669"/>
    <property type="project" value="InterPro"/>
</dbReference>
<protein>
    <submittedName>
        <fullName evidence="6">Aldehyde dehydrogenase family protein</fullName>
    </submittedName>
</protein>
<reference evidence="6 7" key="1">
    <citation type="submission" date="2018-08" db="EMBL/GenBank/DDBJ databases">
        <title>Pseudooceanicola sediminis CY03 in the family Rhodobacteracea.</title>
        <authorList>
            <person name="Zhang Y.-J."/>
        </authorList>
    </citation>
    <scope>NUCLEOTIDE SEQUENCE [LARGE SCALE GENOMIC DNA]</scope>
    <source>
        <strain evidence="6 7">CY03</strain>
    </source>
</reference>
<dbReference type="PANTHER" id="PTHR42804">
    <property type="entry name" value="ALDEHYDE DEHYDROGENASE"/>
    <property type="match status" value="1"/>
</dbReference>
<dbReference type="Gene3D" id="3.40.605.10">
    <property type="entry name" value="Aldehyde Dehydrogenase, Chain A, domain 1"/>
    <property type="match status" value="1"/>
</dbReference>
<keyword evidence="7" id="KW-1185">Reference proteome</keyword>
<dbReference type="PROSITE" id="PS00687">
    <property type="entry name" value="ALDEHYDE_DEHYDR_GLU"/>
    <property type="match status" value="1"/>
</dbReference>
<evidence type="ECO:0000259" key="5">
    <source>
        <dbReference type="Pfam" id="PF00171"/>
    </source>
</evidence>
<dbReference type="CDD" id="cd07138">
    <property type="entry name" value="ALDH_CddD_SSP0762"/>
    <property type="match status" value="1"/>
</dbReference>
<name>A0A399J359_9RHOB</name>
<dbReference type="InterPro" id="IPR029510">
    <property type="entry name" value="Ald_DH_CS_GLU"/>
</dbReference>
<dbReference type="InterPro" id="IPR015590">
    <property type="entry name" value="Aldehyde_DH_dom"/>
</dbReference>
<accession>A0A399J359</accession>
<dbReference type="Gene3D" id="3.40.309.10">
    <property type="entry name" value="Aldehyde Dehydrogenase, Chain A, domain 2"/>
    <property type="match status" value="1"/>
</dbReference>
<dbReference type="PANTHER" id="PTHR42804:SF1">
    <property type="entry name" value="ALDEHYDE DEHYDROGENASE-RELATED"/>
    <property type="match status" value="1"/>
</dbReference>
<comment type="caution">
    <text evidence="6">The sequence shown here is derived from an EMBL/GenBank/DDBJ whole genome shotgun (WGS) entry which is preliminary data.</text>
</comment>
<dbReference type="EMBL" id="QWJJ01000003">
    <property type="protein sequence ID" value="RII39863.1"/>
    <property type="molecule type" value="Genomic_DNA"/>
</dbReference>
<dbReference type="AlphaFoldDB" id="A0A399J359"/>
<dbReference type="RefSeq" id="WP_119397743.1">
    <property type="nucleotide sequence ID" value="NZ_QWJJ01000003.1"/>
</dbReference>
<dbReference type="OrthoDB" id="9812625at2"/>
<proteinExistence type="inferred from homology"/>
<feature type="domain" description="Aldehyde dehydrogenase" evidence="5">
    <location>
        <begin position="13"/>
        <end position="473"/>
    </location>
</feature>
<dbReference type="InterPro" id="IPR016161">
    <property type="entry name" value="Ald_DH/histidinol_DH"/>
</dbReference>
<dbReference type="SUPFAM" id="SSF53720">
    <property type="entry name" value="ALDH-like"/>
    <property type="match status" value="1"/>
</dbReference>
<evidence type="ECO:0000256" key="1">
    <source>
        <dbReference type="ARBA" id="ARBA00009986"/>
    </source>
</evidence>
<feature type="active site" evidence="3">
    <location>
        <position position="246"/>
    </location>
</feature>